<evidence type="ECO:0000313" key="4">
    <source>
        <dbReference type="Proteomes" id="UP000018144"/>
    </source>
</evidence>
<keyword evidence="2" id="KW-0472">Membrane</keyword>
<name>U4LDC3_PYROM</name>
<evidence type="ECO:0000256" key="1">
    <source>
        <dbReference type="SAM" id="MobiDB-lite"/>
    </source>
</evidence>
<evidence type="ECO:0000256" key="2">
    <source>
        <dbReference type="SAM" id="Phobius"/>
    </source>
</evidence>
<accession>U4LDC3</accession>
<evidence type="ECO:0000313" key="3">
    <source>
        <dbReference type="EMBL" id="CCX30114.1"/>
    </source>
</evidence>
<dbReference type="AlphaFoldDB" id="U4LDC3"/>
<proteinExistence type="predicted"/>
<protein>
    <submittedName>
        <fullName evidence="3">Uncharacterized protein</fullName>
    </submittedName>
</protein>
<dbReference type="EMBL" id="HF935418">
    <property type="protein sequence ID" value="CCX30114.1"/>
    <property type="molecule type" value="Genomic_DNA"/>
</dbReference>
<keyword evidence="4" id="KW-1185">Reference proteome</keyword>
<keyword evidence="2" id="KW-0812">Transmembrane</keyword>
<feature type="transmembrane region" description="Helical" evidence="2">
    <location>
        <begin position="6"/>
        <end position="25"/>
    </location>
</feature>
<reference evidence="3 4" key="1">
    <citation type="journal article" date="2013" name="PLoS Genet.">
        <title>The genome and development-dependent transcriptomes of Pyronema confluens: a window into fungal evolution.</title>
        <authorList>
            <person name="Traeger S."/>
            <person name="Altegoer F."/>
            <person name="Freitag M."/>
            <person name="Gabaldon T."/>
            <person name="Kempken F."/>
            <person name="Kumar A."/>
            <person name="Marcet-Houben M."/>
            <person name="Poggeler S."/>
            <person name="Stajich J.E."/>
            <person name="Nowrousian M."/>
        </authorList>
    </citation>
    <scope>NUCLEOTIDE SEQUENCE [LARGE SCALE GENOMIC DNA]</scope>
    <source>
        <strain evidence="4">CBS 100304</strain>
        <tissue evidence="3">Vegetative mycelium</tissue>
    </source>
</reference>
<dbReference type="Proteomes" id="UP000018144">
    <property type="component" value="Unassembled WGS sequence"/>
</dbReference>
<feature type="region of interest" description="Disordered" evidence="1">
    <location>
        <begin position="188"/>
        <end position="211"/>
    </location>
</feature>
<organism evidence="3 4">
    <name type="scientific">Pyronema omphalodes (strain CBS 100304)</name>
    <name type="common">Pyronema confluens</name>
    <dbReference type="NCBI Taxonomy" id="1076935"/>
    <lineage>
        <taxon>Eukaryota</taxon>
        <taxon>Fungi</taxon>
        <taxon>Dikarya</taxon>
        <taxon>Ascomycota</taxon>
        <taxon>Pezizomycotina</taxon>
        <taxon>Pezizomycetes</taxon>
        <taxon>Pezizales</taxon>
        <taxon>Pyronemataceae</taxon>
        <taxon>Pyronema</taxon>
    </lineage>
</organism>
<sequence>MADIVYTIGIVLAIILLLVFMRGVFVRKAQMAQLTNQRNQALLAAHMPDDRSGNPSTNPAVPGGRAARFVTRTGPDGERVAFVVVGGGWRDGGVGGIGNGRDYHQSGPQWPPAAAIPGRTSVEEQLPMYEAAPPTYDALYKNGPPQPGSGTIPVVQNDGGSSAANAMEEGRVQRDVLLVTRPEAAVVADGGHPTYPPAGSEVTPQQQGVTGRVWSRITRGLNR</sequence>
<keyword evidence="2" id="KW-1133">Transmembrane helix</keyword>
<dbReference type="OrthoDB" id="5430120at2759"/>
<gene>
    <name evidence="3" type="ORF">PCON_08140</name>
</gene>
<feature type="region of interest" description="Disordered" evidence="1">
    <location>
        <begin position="47"/>
        <end position="66"/>
    </location>
</feature>